<dbReference type="PROSITE" id="PS51257">
    <property type="entry name" value="PROKAR_LIPOPROTEIN"/>
    <property type="match status" value="1"/>
</dbReference>
<evidence type="ECO:0000313" key="2">
    <source>
        <dbReference type="EMBL" id="KAK7421974.1"/>
    </source>
</evidence>
<dbReference type="SUPFAM" id="SSF63829">
    <property type="entry name" value="Calcium-dependent phosphotriesterase"/>
    <property type="match status" value="1"/>
</dbReference>
<sequence length="402" mass="44543">MRSFVTAVVLGLLACTPALSEQIVLNGQPEADDGVWQANIGAVFNSDILANYGAASEKPDESTPKPLPSRLLYQWPEGWWIENIAVRPNGNLLISTSTLSATVWEVKEPWKENPETVLVYNFDEWADRLIGIGQTTPDTFVVVGSRFYNPGPFSSHVDRTFCAMELDFSKNKEKPEARLIAWFPDAILLQAVAALPWKPTTVLISDQYVLRGRYEQVDWKPSRGQIWRLDTLTGEKEVVMGNYTAMDTTYLRGPGVGINGIKIRGNTLFWVNQDTGGVYSFEIDENGYPVPRDAEPKVLADVPTSWNDFDIGPGDIDTIWSTSFFHTVMAISPNNGTAIPIGGRGTTDPEVYPGPTSAAFGKTKHDSHILYVTGNMEKTYDHFSGIALKGWVRAVDTTGFHF</sequence>
<dbReference type="Gene3D" id="2.120.10.30">
    <property type="entry name" value="TolB, C-terminal domain"/>
    <property type="match status" value="1"/>
</dbReference>
<keyword evidence="1" id="KW-0732">Signal</keyword>
<accession>A0ABR1HLH1</accession>
<organism evidence="2 3">
    <name type="scientific">Neonectria magnoliae</name>
    <dbReference type="NCBI Taxonomy" id="2732573"/>
    <lineage>
        <taxon>Eukaryota</taxon>
        <taxon>Fungi</taxon>
        <taxon>Dikarya</taxon>
        <taxon>Ascomycota</taxon>
        <taxon>Pezizomycotina</taxon>
        <taxon>Sordariomycetes</taxon>
        <taxon>Hypocreomycetidae</taxon>
        <taxon>Hypocreales</taxon>
        <taxon>Nectriaceae</taxon>
        <taxon>Neonectria</taxon>
    </lineage>
</organism>
<dbReference type="Proteomes" id="UP001498421">
    <property type="component" value="Unassembled WGS sequence"/>
</dbReference>
<comment type="caution">
    <text evidence="2">The sequence shown here is derived from an EMBL/GenBank/DDBJ whole genome shotgun (WGS) entry which is preliminary data.</text>
</comment>
<dbReference type="PANTHER" id="PTHR42060:SF1">
    <property type="entry name" value="NHL REPEAT-CONTAINING PROTEIN"/>
    <property type="match status" value="1"/>
</dbReference>
<name>A0ABR1HLH1_9HYPO</name>
<dbReference type="EMBL" id="JAZAVK010000114">
    <property type="protein sequence ID" value="KAK7421974.1"/>
    <property type="molecule type" value="Genomic_DNA"/>
</dbReference>
<dbReference type="PANTHER" id="PTHR42060">
    <property type="entry name" value="NHL REPEAT-CONTAINING PROTEIN-RELATED"/>
    <property type="match status" value="1"/>
</dbReference>
<proteinExistence type="predicted"/>
<evidence type="ECO:0000256" key="1">
    <source>
        <dbReference type="SAM" id="SignalP"/>
    </source>
</evidence>
<dbReference type="InterPro" id="IPR052998">
    <property type="entry name" value="Hetero-Diels-Alderase-like"/>
</dbReference>
<keyword evidence="3" id="KW-1185">Reference proteome</keyword>
<feature type="signal peptide" evidence="1">
    <location>
        <begin position="1"/>
        <end position="20"/>
    </location>
</feature>
<gene>
    <name evidence="2" type="ORF">QQZ08_009695</name>
</gene>
<reference evidence="2 3" key="1">
    <citation type="journal article" date="2025" name="Microbiol. Resour. Announc.">
        <title>Draft genome sequences for Neonectria magnoliae and Neonectria punicea, canker pathogens of Liriodendron tulipifera and Acer saccharum in West Virginia.</title>
        <authorList>
            <person name="Petronek H.M."/>
            <person name="Kasson M.T."/>
            <person name="Metheny A.M."/>
            <person name="Stauder C.M."/>
            <person name="Lovett B."/>
            <person name="Lynch S.C."/>
            <person name="Garnas J.R."/>
            <person name="Kasson L.R."/>
            <person name="Stajich J.E."/>
        </authorList>
    </citation>
    <scope>NUCLEOTIDE SEQUENCE [LARGE SCALE GENOMIC DNA]</scope>
    <source>
        <strain evidence="2 3">NRRL 64651</strain>
    </source>
</reference>
<protein>
    <submittedName>
        <fullName evidence="2">Uncharacterized protein</fullName>
    </submittedName>
</protein>
<dbReference type="InterPro" id="IPR011042">
    <property type="entry name" value="6-blade_b-propeller_TolB-like"/>
</dbReference>
<evidence type="ECO:0000313" key="3">
    <source>
        <dbReference type="Proteomes" id="UP001498421"/>
    </source>
</evidence>
<feature type="chain" id="PRO_5045633316" evidence="1">
    <location>
        <begin position="21"/>
        <end position="402"/>
    </location>
</feature>